<dbReference type="InterPro" id="IPR037053">
    <property type="entry name" value="Phage_tail_collar_dom_sf"/>
</dbReference>
<comment type="caution">
    <text evidence="3">The sequence shown here is derived from an EMBL/GenBank/DDBJ whole genome shotgun (WGS) entry which is preliminary data.</text>
</comment>
<dbReference type="Gene3D" id="3.90.1340.10">
    <property type="entry name" value="Phage tail collar domain"/>
    <property type="match status" value="1"/>
</dbReference>
<dbReference type="Pfam" id="PF07484">
    <property type="entry name" value="Collar"/>
    <property type="match status" value="1"/>
</dbReference>
<evidence type="ECO:0000313" key="3">
    <source>
        <dbReference type="EMBL" id="GIG88103.1"/>
    </source>
</evidence>
<evidence type="ECO:0000313" key="4">
    <source>
        <dbReference type="Proteomes" id="UP000646749"/>
    </source>
</evidence>
<evidence type="ECO:0000256" key="1">
    <source>
        <dbReference type="SAM" id="MobiDB-lite"/>
    </source>
</evidence>
<organism evidence="3 4">
    <name type="scientific">Plantactinospora endophytica</name>
    <dbReference type="NCBI Taxonomy" id="673535"/>
    <lineage>
        <taxon>Bacteria</taxon>
        <taxon>Bacillati</taxon>
        <taxon>Actinomycetota</taxon>
        <taxon>Actinomycetes</taxon>
        <taxon>Micromonosporales</taxon>
        <taxon>Micromonosporaceae</taxon>
        <taxon>Plantactinospora</taxon>
    </lineage>
</organism>
<feature type="domain" description="Phage tail collar" evidence="2">
    <location>
        <begin position="21"/>
        <end position="67"/>
    </location>
</feature>
<feature type="region of interest" description="Disordered" evidence="1">
    <location>
        <begin position="148"/>
        <end position="171"/>
    </location>
</feature>
<dbReference type="EMBL" id="BONW01000013">
    <property type="protein sequence ID" value="GIG88103.1"/>
    <property type="molecule type" value="Genomic_DNA"/>
</dbReference>
<dbReference type="InterPro" id="IPR011083">
    <property type="entry name" value="Phage_tail_collar_dom"/>
</dbReference>
<name>A0ABQ4E044_9ACTN</name>
<gene>
    <name evidence="3" type="ORF">Pen02_30390</name>
</gene>
<sequence>MAALIGSVVAYASVVDQSSPPPDGWLLCDGRAVSRERYSVLFKVIGTVHGAGDGVVTFNLPDYRGRFQRGVDDGVGVDPDANNRSAAAVGGATGNRVGSVQDDATAVPVGTDEKFVLSKSGTHHHDVPHLPTGNSWYPIAGSHYAAWTEDSSPSSAAGKHTHTVTGGGDRETTPTSIYVHYLIACGDLTP</sequence>
<reference evidence="3 4" key="1">
    <citation type="submission" date="2021-01" db="EMBL/GenBank/DDBJ databases">
        <title>Whole genome shotgun sequence of Plantactinospora endophytica NBRC 110450.</title>
        <authorList>
            <person name="Komaki H."/>
            <person name="Tamura T."/>
        </authorList>
    </citation>
    <scope>NUCLEOTIDE SEQUENCE [LARGE SCALE GENOMIC DNA]</scope>
    <source>
        <strain evidence="3 4">NBRC 110450</strain>
    </source>
</reference>
<keyword evidence="4" id="KW-1185">Reference proteome</keyword>
<dbReference type="SUPFAM" id="SSF88874">
    <property type="entry name" value="Receptor-binding domain of short tail fibre protein gp12"/>
    <property type="match status" value="1"/>
</dbReference>
<protein>
    <recommendedName>
        <fullName evidence="2">Phage tail collar domain-containing protein</fullName>
    </recommendedName>
</protein>
<proteinExistence type="predicted"/>
<dbReference type="Proteomes" id="UP000646749">
    <property type="component" value="Unassembled WGS sequence"/>
</dbReference>
<evidence type="ECO:0000259" key="2">
    <source>
        <dbReference type="Pfam" id="PF07484"/>
    </source>
</evidence>
<dbReference type="RefSeq" id="WP_203866614.1">
    <property type="nucleotide sequence ID" value="NZ_BONW01000013.1"/>
</dbReference>
<accession>A0ABQ4E044</accession>